<dbReference type="Proteomes" id="UP000095751">
    <property type="component" value="Unassembled WGS sequence"/>
</dbReference>
<dbReference type="PANTHER" id="PTHR38011:SF7">
    <property type="entry name" value="2,5-DIAMINO-6-RIBOSYLAMINO-4(3H)-PYRIMIDINONE 5'-PHOSPHATE REDUCTASE"/>
    <property type="match status" value="1"/>
</dbReference>
<evidence type="ECO:0000313" key="5">
    <source>
        <dbReference type="EMBL" id="OEU22276.1"/>
    </source>
</evidence>
<protein>
    <submittedName>
        <fullName evidence="5">Dihydrofolate reductase</fullName>
    </submittedName>
</protein>
<evidence type="ECO:0000256" key="1">
    <source>
        <dbReference type="ARBA" id="ARBA00005104"/>
    </source>
</evidence>
<dbReference type="OrthoDB" id="5432at2759"/>
<dbReference type="PANTHER" id="PTHR38011">
    <property type="entry name" value="DIHYDROFOLATE REDUCTASE FAMILY PROTEIN (AFU_ORTHOLOGUE AFUA_8G06820)"/>
    <property type="match status" value="1"/>
</dbReference>
<proteinExistence type="predicted"/>
<dbReference type="InterPro" id="IPR002734">
    <property type="entry name" value="RibDG_C"/>
</dbReference>
<dbReference type="EMBL" id="KV784353">
    <property type="protein sequence ID" value="OEU22276.1"/>
    <property type="molecule type" value="Genomic_DNA"/>
</dbReference>
<sequence length="346" mass="38763">MEQIQITREPSWRRFVVVLLWIQLYLTCTSMVKVAHTFTPKSTSNILPCERKRSGFTAISSIFTLAVESTPSSPLILGNEENIVPTTGVTLKIAFDSQNSVADLSSEKSGRFTSKKSLDMVHRLRRVSDAILVGRSTVEIDDCTLTVRRVPLSPPGQQMPHRMTLHNQTQPTRVVLDPKLQLQLDQFQIANDTLETIVVYAVTEDLKIIGGSEEDAINEYYVKTKNKDFKNVQYLGILPIGEQGTARISTRRICDILEEEFGLHHIMVEGGPNTALQFLKEKMVDRAIIVHAPMLFRDPLPSNITPKILEQAGLELVGSYKLGVDSVDCYSRSSIPWPSDPISSWP</sequence>
<dbReference type="SUPFAM" id="SSF53597">
    <property type="entry name" value="Dihydrofolate reductase-like"/>
    <property type="match status" value="1"/>
</dbReference>
<comment type="pathway">
    <text evidence="1">Cofactor biosynthesis; riboflavin biosynthesis.</text>
</comment>
<dbReference type="InParanoid" id="A0A1E7FVV4"/>
<keyword evidence="6" id="KW-1185">Reference proteome</keyword>
<reference evidence="5 6" key="1">
    <citation type="submission" date="2016-09" db="EMBL/GenBank/DDBJ databases">
        <title>Extensive genetic diversity and differential bi-allelic expression allows diatom success in the polar Southern Ocean.</title>
        <authorList>
            <consortium name="DOE Joint Genome Institute"/>
            <person name="Mock T."/>
            <person name="Otillar R.P."/>
            <person name="Strauss J."/>
            <person name="Dupont C."/>
            <person name="Frickenhaus S."/>
            <person name="Maumus F."/>
            <person name="Mcmullan M."/>
            <person name="Sanges R."/>
            <person name="Schmutz J."/>
            <person name="Toseland A."/>
            <person name="Valas R."/>
            <person name="Veluchamy A."/>
            <person name="Ward B.J."/>
            <person name="Allen A."/>
            <person name="Barry K."/>
            <person name="Falciatore A."/>
            <person name="Ferrante M."/>
            <person name="Fortunato A.E."/>
            <person name="Gloeckner G."/>
            <person name="Gruber A."/>
            <person name="Hipkin R."/>
            <person name="Janech M."/>
            <person name="Kroth P."/>
            <person name="Leese F."/>
            <person name="Lindquist E."/>
            <person name="Lyon B.R."/>
            <person name="Martin J."/>
            <person name="Mayer C."/>
            <person name="Parker M."/>
            <person name="Quesneville H."/>
            <person name="Raymond J."/>
            <person name="Uhlig C."/>
            <person name="Valentin K.U."/>
            <person name="Worden A.Z."/>
            <person name="Armbrust E.V."/>
            <person name="Bowler C."/>
            <person name="Green B."/>
            <person name="Moulton V."/>
            <person name="Van Oosterhout C."/>
            <person name="Grigoriev I."/>
        </authorList>
    </citation>
    <scope>NUCLEOTIDE SEQUENCE [LARGE SCALE GENOMIC DNA]</scope>
    <source>
        <strain evidence="5 6">CCMP1102</strain>
    </source>
</reference>
<dbReference type="GO" id="GO:0009231">
    <property type="term" value="P:riboflavin biosynthetic process"/>
    <property type="evidence" value="ECO:0007669"/>
    <property type="project" value="InterPro"/>
</dbReference>
<organism evidence="5 6">
    <name type="scientific">Fragilariopsis cylindrus CCMP1102</name>
    <dbReference type="NCBI Taxonomy" id="635003"/>
    <lineage>
        <taxon>Eukaryota</taxon>
        <taxon>Sar</taxon>
        <taxon>Stramenopiles</taxon>
        <taxon>Ochrophyta</taxon>
        <taxon>Bacillariophyta</taxon>
        <taxon>Bacillariophyceae</taxon>
        <taxon>Bacillariophycidae</taxon>
        <taxon>Bacillariales</taxon>
        <taxon>Bacillariaceae</taxon>
        <taxon>Fragilariopsis</taxon>
    </lineage>
</organism>
<name>A0A1E7FVV4_9STRA</name>
<dbReference type="KEGG" id="fcy:FRACYDRAFT_258999"/>
<dbReference type="AlphaFoldDB" id="A0A1E7FVV4"/>
<evidence type="ECO:0000256" key="2">
    <source>
        <dbReference type="ARBA" id="ARBA00022857"/>
    </source>
</evidence>
<feature type="domain" description="Bacterial bifunctional deaminase-reductase C-terminal" evidence="4">
    <location>
        <begin position="105"/>
        <end position="323"/>
    </location>
</feature>
<accession>A0A1E7FVV4</accession>
<dbReference type="Pfam" id="PF01872">
    <property type="entry name" value="RibD_C"/>
    <property type="match status" value="1"/>
</dbReference>
<dbReference type="InterPro" id="IPR024072">
    <property type="entry name" value="DHFR-like_dom_sf"/>
</dbReference>
<dbReference type="InterPro" id="IPR050765">
    <property type="entry name" value="Riboflavin_Biosynth_HTPR"/>
</dbReference>
<keyword evidence="3" id="KW-0560">Oxidoreductase</keyword>
<evidence type="ECO:0000256" key="3">
    <source>
        <dbReference type="ARBA" id="ARBA00023002"/>
    </source>
</evidence>
<gene>
    <name evidence="5" type="ORF">FRACYDRAFT_258999</name>
</gene>
<evidence type="ECO:0000313" key="6">
    <source>
        <dbReference type="Proteomes" id="UP000095751"/>
    </source>
</evidence>
<evidence type="ECO:0000259" key="4">
    <source>
        <dbReference type="Pfam" id="PF01872"/>
    </source>
</evidence>
<keyword evidence="2" id="KW-0521">NADP</keyword>
<dbReference type="GO" id="GO:0008703">
    <property type="term" value="F:5-amino-6-(5-phosphoribosylamino)uracil reductase activity"/>
    <property type="evidence" value="ECO:0007669"/>
    <property type="project" value="InterPro"/>
</dbReference>
<dbReference type="Gene3D" id="3.40.430.10">
    <property type="entry name" value="Dihydrofolate Reductase, subunit A"/>
    <property type="match status" value="1"/>
</dbReference>